<sequence length="441" mass="45105">MPRFLADLTPLKVSPAFRRLWIGNALSAVGSQLTLVAVSLEVYKLTGSSFHVGLLGAFAVVPLVVAGLYGGAVADHFDRRRVALASSAVLWGATAAIAAQAWAGVENVWVLYGLIAVHSGAGGINQPTRGAIIPALVGTRLLPAANALNMVTFGVAMMVGPLLGGVLVATVGYAWTYTVDVVTYLAALWAVFRLPPLPVAQPAADAGEAGTTAAAPRRRRVGLASVGEGFRFLATKPNVRMTFLIDLVAMITAAPRALLPAIGAVLIGGGETTVGVLLAATALGAFLTGLFSGPLTRINRHGAAVYASVVAWGLCVGGFGVVVFLASRDPLSDGGGAGDWLWPAAAFMALAGVADSVSGVFRNTILQSATPDHLRGRLQGVFIVVVAGGPRVGEMVAGGAAGLAGEAWVMIGGGALCVVLATVLVRWLPSFMRYDARNPTP</sequence>
<keyword evidence="6 7" id="KW-0472">Membrane</keyword>
<keyword evidence="4 7" id="KW-0812">Transmembrane</keyword>
<dbReference type="PANTHER" id="PTHR23513:SF9">
    <property type="entry name" value="ENTEROBACTIN EXPORTER ENTS"/>
    <property type="match status" value="1"/>
</dbReference>
<dbReference type="Proteomes" id="UP000642819">
    <property type="component" value="Unassembled WGS sequence"/>
</dbReference>
<keyword evidence="5 7" id="KW-1133">Transmembrane helix</keyword>
<feature type="transmembrane region" description="Helical" evidence="7">
    <location>
        <begin position="21"/>
        <end position="43"/>
    </location>
</feature>
<keyword evidence="9" id="KW-1185">Reference proteome</keyword>
<evidence type="ECO:0000256" key="5">
    <source>
        <dbReference type="ARBA" id="ARBA00022989"/>
    </source>
</evidence>
<dbReference type="InterPro" id="IPR036259">
    <property type="entry name" value="MFS_trans_sf"/>
</dbReference>
<dbReference type="Pfam" id="PF05977">
    <property type="entry name" value="MFS_3"/>
    <property type="match status" value="1"/>
</dbReference>
<dbReference type="InterPro" id="IPR010290">
    <property type="entry name" value="TM_effector"/>
</dbReference>
<organism evidence="8 9">
    <name type="scientific">Zhihengliuella salsuginis</name>
    <dbReference type="NCBI Taxonomy" id="578222"/>
    <lineage>
        <taxon>Bacteria</taxon>
        <taxon>Bacillati</taxon>
        <taxon>Actinomycetota</taxon>
        <taxon>Actinomycetes</taxon>
        <taxon>Micrococcales</taxon>
        <taxon>Micrococcaceae</taxon>
        <taxon>Zhihengliuella</taxon>
    </lineage>
</organism>
<feature type="transmembrane region" description="Helical" evidence="7">
    <location>
        <begin position="49"/>
        <end position="70"/>
    </location>
</feature>
<protein>
    <submittedName>
        <fullName evidence="8">MFS transporter</fullName>
    </submittedName>
</protein>
<feature type="transmembrane region" description="Helical" evidence="7">
    <location>
        <begin position="243"/>
        <end position="267"/>
    </location>
</feature>
<evidence type="ECO:0000256" key="4">
    <source>
        <dbReference type="ARBA" id="ARBA00022692"/>
    </source>
</evidence>
<name>A0ABQ3GLL2_9MICC</name>
<gene>
    <name evidence="8" type="ORF">GCM10008096_23410</name>
</gene>
<proteinExistence type="predicted"/>
<evidence type="ECO:0000256" key="3">
    <source>
        <dbReference type="ARBA" id="ARBA00022475"/>
    </source>
</evidence>
<dbReference type="EMBL" id="BMXK01000010">
    <property type="protein sequence ID" value="GHD10150.1"/>
    <property type="molecule type" value="Genomic_DNA"/>
</dbReference>
<reference evidence="9" key="1">
    <citation type="journal article" date="2019" name="Int. J. Syst. Evol. Microbiol.">
        <title>The Global Catalogue of Microorganisms (GCM) 10K type strain sequencing project: providing services to taxonomists for standard genome sequencing and annotation.</title>
        <authorList>
            <consortium name="The Broad Institute Genomics Platform"/>
            <consortium name="The Broad Institute Genome Sequencing Center for Infectious Disease"/>
            <person name="Wu L."/>
            <person name="Ma J."/>
        </authorList>
    </citation>
    <scope>NUCLEOTIDE SEQUENCE [LARGE SCALE GENOMIC DNA]</scope>
    <source>
        <strain evidence="9">KCTC 19466</strain>
    </source>
</reference>
<feature type="transmembrane region" description="Helical" evidence="7">
    <location>
        <begin position="303"/>
        <end position="328"/>
    </location>
</feature>
<feature type="transmembrane region" description="Helical" evidence="7">
    <location>
        <begin position="407"/>
        <end position="428"/>
    </location>
</feature>
<evidence type="ECO:0000256" key="1">
    <source>
        <dbReference type="ARBA" id="ARBA00004429"/>
    </source>
</evidence>
<dbReference type="Gene3D" id="1.20.1250.20">
    <property type="entry name" value="MFS general substrate transporter like domains"/>
    <property type="match status" value="1"/>
</dbReference>
<evidence type="ECO:0000256" key="2">
    <source>
        <dbReference type="ARBA" id="ARBA00022448"/>
    </source>
</evidence>
<evidence type="ECO:0000256" key="6">
    <source>
        <dbReference type="ARBA" id="ARBA00023136"/>
    </source>
</evidence>
<dbReference type="PANTHER" id="PTHR23513">
    <property type="entry name" value="INTEGRAL MEMBRANE EFFLUX PROTEIN-RELATED"/>
    <property type="match status" value="1"/>
</dbReference>
<feature type="transmembrane region" description="Helical" evidence="7">
    <location>
        <begin position="340"/>
        <end position="361"/>
    </location>
</feature>
<dbReference type="CDD" id="cd06173">
    <property type="entry name" value="MFS_MefA_like"/>
    <property type="match status" value="1"/>
</dbReference>
<dbReference type="SUPFAM" id="SSF103473">
    <property type="entry name" value="MFS general substrate transporter"/>
    <property type="match status" value="1"/>
</dbReference>
<keyword evidence="3" id="KW-1003">Cell membrane</keyword>
<evidence type="ECO:0000256" key="7">
    <source>
        <dbReference type="SAM" id="Phobius"/>
    </source>
</evidence>
<comment type="subcellular location">
    <subcellularLocation>
        <location evidence="1">Cell inner membrane</location>
        <topology evidence="1">Multi-pass membrane protein</topology>
    </subcellularLocation>
</comment>
<evidence type="ECO:0000313" key="9">
    <source>
        <dbReference type="Proteomes" id="UP000642819"/>
    </source>
</evidence>
<feature type="transmembrane region" description="Helical" evidence="7">
    <location>
        <begin position="82"/>
        <end position="103"/>
    </location>
</feature>
<comment type="caution">
    <text evidence="8">The sequence shown here is derived from an EMBL/GenBank/DDBJ whole genome shotgun (WGS) entry which is preliminary data.</text>
</comment>
<keyword evidence="2" id="KW-0813">Transport</keyword>
<dbReference type="RefSeq" id="WP_189350774.1">
    <property type="nucleotide sequence ID" value="NZ_BMXK01000010.1"/>
</dbReference>
<feature type="transmembrane region" description="Helical" evidence="7">
    <location>
        <begin position="147"/>
        <end position="168"/>
    </location>
</feature>
<accession>A0ABQ3GLL2</accession>
<feature type="transmembrane region" description="Helical" evidence="7">
    <location>
        <begin position="273"/>
        <end position="291"/>
    </location>
</feature>
<feature type="transmembrane region" description="Helical" evidence="7">
    <location>
        <begin position="381"/>
        <end position="401"/>
    </location>
</feature>
<evidence type="ECO:0000313" key="8">
    <source>
        <dbReference type="EMBL" id="GHD10150.1"/>
    </source>
</evidence>